<accession>A0A9K3K556</accession>
<gene>
    <name evidence="1" type="ORF">IV203_017712</name>
    <name evidence="2" type="ORF">IV203_036432</name>
</gene>
<name>A0A9K3K556_9STRA</name>
<proteinExistence type="predicted"/>
<dbReference type="EMBL" id="JAGRRH010000100">
    <property type="protein sequence ID" value="KAG7336939.1"/>
    <property type="molecule type" value="Genomic_DNA"/>
</dbReference>
<dbReference type="AlphaFoldDB" id="A0A9K3K556"/>
<reference evidence="1" key="2">
    <citation type="submission" date="2021-04" db="EMBL/GenBank/DDBJ databases">
        <authorList>
            <person name="Podell S."/>
        </authorList>
    </citation>
    <scope>NUCLEOTIDE SEQUENCE</scope>
    <source>
        <strain evidence="1">Hildebrandi</strain>
    </source>
</reference>
<dbReference type="Proteomes" id="UP000693970">
    <property type="component" value="Unassembled WGS sequence"/>
</dbReference>
<reference evidence="1" key="1">
    <citation type="journal article" date="2021" name="Sci. Rep.">
        <title>Diploid genomic architecture of Nitzschia inconspicua, an elite biomass production diatom.</title>
        <authorList>
            <person name="Oliver A."/>
            <person name="Podell S."/>
            <person name="Pinowska A."/>
            <person name="Traller J.C."/>
            <person name="Smith S.R."/>
            <person name="McClure R."/>
            <person name="Beliaev A."/>
            <person name="Bohutskyi P."/>
            <person name="Hill E.A."/>
            <person name="Rabines A."/>
            <person name="Zheng H."/>
            <person name="Allen L.Z."/>
            <person name="Kuo A."/>
            <person name="Grigoriev I.V."/>
            <person name="Allen A.E."/>
            <person name="Hazlebeck D."/>
            <person name="Allen E.E."/>
        </authorList>
    </citation>
    <scope>NUCLEOTIDE SEQUENCE</scope>
    <source>
        <strain evidence="1">Hildebrandi</strain>
    </source>
</reference>
<comment type="caution">
    <text evidence="1">The sequence shown here is derived from an EMBL/GenBank/DDBJ whole genome shotgun (WGS) entry which is preliminary data.</text>
</comment>
<keyword evidence="3" id="KW-1185">Reference proteome</keyword>
<evidence type="ECO:0000313" key="2">
    <source>
        <dbReference type="EMBL" id="KAG7361332.1"/>
    </source>
</evidence>
<protein>
    <submittedName>
        <fullName evidence="1">Uncharacterized protein</fullName>
    </submittedName>
</protein>
<sequence>MPLTKSQNTQALEHILKNVFGLDDDDPLKEAIDPIYLEAIAIANGGPLTFKSKINPPAPTTRVTTNSNTSAVELFQKGIKRDQSLFPTLKAEQYHDSFEKQAHSQGVADVVGSKYSQSTLDEKRVFQTSKGKEIMRNHQATKDAQATYADLVEHHRKSTAACIEARKILAYITTTSIGDGKFKGTTSEFLTNWTHQMRLYSKLMESSSIFGEDQKIMHHSQVVETVLERRQIKLTADILQVSTKQSIWF</sequence>
<evidence type="ECO:0000313" key="1">
    <source>
        <dbReference type="EMBL" id="KAG7336939.1"/>
    </source>
</evidence>
<evidence type="ECO:0000313" key="3">
    <source>
        <dbReference type="Proteomes" id="UP000693970"/>
    </source>
</evidence>
<organism evidence="1 3">
    <name type="scientific">Nitzschia inconspicua</name>
    <dbReference type="NCBI Taxonomy" id="303405"/>
    <lineage>
        <taxon>Eukaryota</taxon>
        <taxon>Sar</taxon>
        <taxon>Stramenopiles</taxon>
        <taxon>Ochrophyta</taxon>
        <taxon>Bacillariophyta</taxon>
        <taxon>Bacillariophyceae</taxon>
        <taxon>Bacillariophycidae</taxon>
        <taxon>Bacillariales</taxon>
        <taxon>Bacillariaceae</taxon>
        <taxon>Nitzschia</taxon>
    </lineage>
</organism>
<dbReference type="EMBL" id="JAGRRH010000013">
    <property type="protein sequence ID" value="KAG7361332.1"/>
    <property type="molecule type" value="Genomic_DNA"/>
</dbReference>